<dbReference type="GO" id="GO:0003908">
    <property type="term" value="F:methylated-DNA-[protein]-cysteine S-methyltransferase activity"/>
    <property type="evidence" value="ECO:0007669"/>
    <property type="project" value="UniProtKB-EC"/>
</dbReference>
<organism evidence="15 16">
    <name type="scientific">Acidiphilium acidophilum</name>
    <name type="common">Thiobacillus acidophilus</name>
    <dbReference type="NCBI Taxonomy" id="76588"/>
    <lineage>
        <taxon>Bacteria</taxon>
        <taxon>Pseudomonadati</taxon>
        <taxon>Pseudomonadota</taxon>
        <taxon>Alphaproteobacteria</taxon>
        <taxon>Acetobacterales</taxon>
        <taxon>Acidocellaceae</taxon>
        <taxon>Acidiphilium</taxon>
    </lineage>
</organism>
<keyword evidence="8" id="KW-0010">Activator</keyword>
<comment type="similarity">
    <text evidence="2">Belongs to the MGMT family.</text>
</comment>
<dbReference type="GO" id="GO:0032259">
    <property type="term" value="P:methylation"/>
    <property type="evidence" value="ECO:0007669"/>
    <property type="project" value="UniProtKB-KW"/>
</dbReference>
<dbReference type="NCBIfam" id="TIGR00589">
    <property type="entry name" value="ogt"/>
    <property type="match status" value="1"/>
</dbReference>
<dbReference type="FunFam" id="1.10.10.10:FF:000214">
    <property type="entry name" value="Methylated-DNA--protein-cysteine methyltransferase"/>
    <property type="match status" value="1"/>
</dbReference>
<evidence type="ECO:0000256" key="10">
    <source>
        <dbReference type="ARBA" id="ARBA00023204"/>
    </source>
</evidence>
<keyword evidence="7" id="KW-0805">Transcription regulation</keyword>
<dbReference type="EC" id="2.1.1.63" evidence="3"/>
<evidence type="ECO:0000313" key="15">
    <source>
        <dbReference type="EMBL" id="MDX5932248.1"/>
    </source>
</evidence>
<dbReference type="RefSeq" id="WP_319615093.1">
    <property type="nucleotide sequence ID" value="NZ_JAWXYB010000018.1"/>
</dbReference>
<keyword evidence="5 15" id="KW-0808">Transferase</keyword>
<keyword evidence="13" id="KW-0862">Zinc</keyword>
<dbReference type="Pfam" id="PF02805">
    <property type="entry name" value="Ada_Zn_binding"/>
    <property type="match status" value="1"/>
</dbReference>
<dbReference type="PANTHER" id="PTHR10815:SF14">
    <property type="entry name" value="BIFUNCTIONAL TRANSCRIPTIONAL ACTIVATOR_DNA REPAIR ENZYME ADA"/>
    <property type="match status" value="1"/>
</dbReference>
<evidence type="ECO:0000256" key="11">
    <source>
        <dbReference type="ARBA" id="ARBA00049348"/>
    </source>
</evidence>
<dbReference type="Pfam" id="PF01035">
    <property type="entry name" value="DNA_binding_1"/>
    <property type="match status" value="1"/>
</dbReference>
<dbReference type="NCBIfam" id="NF011964">
    <property type="entry name" value="PRK15435.1"/>
    <property type="match status" value="1"/>
</dbReference>
<feature type="binding site" evidence="13">
    <location>
        <position position="31"/>
    </location>
    <ligand>
        <name>Zn(2+)</name>
        <dbReference type="ChEBI" id="CHEBI:29105"/>
    </ligand>
</feature>
<dbReference type="SUPFAM" id="SSF53155">
    <property type="entry name" value="Methylated DNA-protein cysteine methyltransferase domain"/>
    <property type="match status" value="1"/>
</dbReference>
<dbReference type="SUPFAM" id="SSF57884">
    <property type="entry name" value="Ada DNA repair protein, N-terminal domain (N-Ada 10)"/>
    <property type="match status" value="1"/>
</dbReference>
<comment type="catalytic activity">
    <reaction evidence="1">
        <text>a 4-O-methyl-thymidine in DNA + L-cysteinyl-[protein] = a thymidine in DNA + S-methyl-L-cysteinyl-[protein]</text>
        <dbReference type="Rhea" id="RHEA:53428"/>
        <dbReference type="Rhea" id="RHEA-COMP:10131"/>
        <dbReference type="Rhea" id="RHEA-COMP:10132"/>
        <dbReference type="Rhea" id="RHEA-COMP:13555"/>
        <dbReference type="Rhea" id="RHEA-COMP:13556"/>
        <dbReference type="ChEBI" id="CHEBI:29950"/>
        <dbReference type="ChEBI" id="CHEBI:82612"/>
        <dbReference type="ChEBI" id="CHEBI:137386"/>
        <dbReference type="ChEBI" id="CHEBI:137387"/>
        <dbReference type="EC" id="2.1.1.63"/>
    </reaction>
</comment>
<dbReference type="InterPro" id="IPR036388">
    <property type="entry name" value="WH-like_DNA-bd_sf"/>
</dbReference>
<feature type="binding site" evidence="13">
    <location>
        <position position="62"/>
    </location>
    <ligand>
        <name>Zn(2+)</name>
        <dbReference type="ChEBI" id="CHEBI:29105"/>
    </ligand>
</feature>
<dbReference type="InterPro" id="IPR036217">
    <property type="entry name" value="MethylDNA_cys_MeTrfase_DNAb"/>
</dbReference>
<feature type="binding site" evidence="13">
    <location>
        <position position="35"/>
    </location>
    <ligand>
        <name>Zn(2+)</name>
        <dbReference type="ChEBI" id="CHEBI:29105"/>
    </ligand>
</feature>
<evidence type="ECO:0000256" key="5">
    <source>
        <dbReference type="ARBA" id="ARBA00022679"/>
    </source>
</evidence>
<proteinExistence type="inferred from homology"/>
<evidence type="ECO:0000256" key="8">
    <source>
        <dbReference type="ARBA" id="ARBA00023159"/>
    </source>
</evidence>
<evidence type="ECO:0000256" key="12">
    <source>
        <dbReference type="PIRSR" id="PIRSR000409-1"/>
    </source>
</evidence>
<evidence type="ECO:0000256" key="3">
    <source>
        <dbReference type="ARBA" id="ARBA00011918"/>
    </source>
</evidence>
<protein>
    <recommendedName>
        <fullName evidence="3">methylated-DNA--[protein]-cysteine S-methyltransferase</fullName>
        <ecNumber evidence="3">2.1.1.63</ecNumber>
    </recommendedName>
</protein>
<dbReference type="SUPFAM" id="SSF46767">
    <property type="entry name" value="Methylated DNA-protein cysteine methyltransferase, C-terminal domain"/>
    <property type="match status" value="1"/>
</dbReference>
<comment type="caution">
    <text evidence="15">The sequence shown here is derived from an EMBL/GenBank/DDBJ whole genome shotgun (WGS) entry which is preliminary data.</text>
</comment>
<keyword evidence="10" id="KW-0234">DNA repair</keyword>
<dbReference type="InterPro" id="IPR014048">
    <property type="entry name" value="MethylDNA_cys_MeTrfase_DNA-bd"/>
</dbReference>
<dbReference type="GO" id="GO:0043565">
    <property type="term" value="F:sequence-specific DNA binding"/>
    <property type="evidence" value="ECO:0007669"/>
    <property type="project" value="InterPro"/>
</dbReference>
<dbReference type="InterPro" id="IPR001497">
    <property type="entry name" value="MethylDNA_cys_MeTrfase_AS"/>
</dbReference>
<dbReference type="PROSITE" id="PS00374">
    <property type="entry name" value="MGMT"/>
    <property type="match status" value="1"/>
</dbReference>
<dbReference type="CDD" id="cd06445">
    <property type="entry name" value="ATase"/>
    <property type="match status" value="1"/>
</dbReference>
<dbReference type="Gene3D" id="3.40.10.10">
    <property type="entry name" value="DNA Methylphosphotriester Repair Domain"/>
    <property type="match status" value="1"/>
</dbReference>
<dbReference type="Gene3D" id="1.10.10.60">
    <property type="entry name" value="Homeodomain-like"/>
    <property type="match status" value="1"/>
</dbReference>
<evidence type="ECO:0000256" key="13">
    <source>
        <dbReference type="PIRSR" id="PIRSR000409-3"/>
    </source>
</evidence>
<dbReference type="InterPro" id="IPR036631">
    <property type="entry name" value="MGMT_N_sf"/>
</dbReference>
<sequence>MDEVRWVQVQRRDSAADGMFWYSVATTGVYCRPSCPSRPARREHVAFHTSVAAAEAAGFRACLRCNPAGASPIEANIALVAAACRTIEQAETPPSLAVLAAEAKLSPTYFHRVFSSIVGITPKAYIDAQRAARVRAALDKGCGVTEAIYRAGFNSGSRFYAKSTAALGMTPSRFRARGAQETLRFAVADCALGSVLVAASAVGVAAILLGDDPEALVRDLQQRFAQAELIGGDPGFEAMVAKVIGLIAAPAQRHDLPLDIRGTAFQHAVWQALQRIPPGQTATYADIAAAVGRPRAIRAVAGACAANPLAVAVPCHRVIRQDGTMSGYRWGVERKRRLLTREAETKA</sequence>
<dbReference type="PANTHER" id="PTHR10815">
    <property type="entry name" value="METHYLATED-DNA--PROTEIN-CYSTEINE METHYLTRANSFERASE"/>
    <property type="match status" value="1"/>
</dbReference>
<dbReference type="GO" id="GO:0006281">
    <property type="term" value="P:DNA repair"/>
    <property type="evidence" value="ECO:0007669"/>
    <property type="project" value="UniProtKB-KW"/>
</dbReference>
<dbReference type="PIRSF" id="PIRSF000409">
    <property type="entry name" value="Ada"/>
    <property type="match status" value="1"/>
</dbReference>
<dbReference type="SUPFAM" id="SSF46689">
    <property type="entry name" value="Homeodomain-like"/>
    <property type="match status" value="1"/>
</dbReference>
<gene>
    <name evidence="15" type="primary">ada</name>
    <name evidence="15" type="ORF">SIL87_15940</name>
</gene>
<dbReference type="Gene3D" id="3.30.160.70">
    <property type="entry name" value="Methylated DNA-protein cysteine methyltransferase domain"/>
    <property type="match status" value="1"/>
</dbReference>
<dbReference type="Pfam" id="PF12833">
    <property type="entry name" value="HTH_18"/>
    <property type="match status" value="1"/>
</dbReference>
<evidence type="ECO:0000256" key="7">
    <source>
        <dbReference type="ARBA" id="ARBA00023015"/>
    </source>
</evidence>
<evidence type="ECO:0000256" key="4">
    <source>
        <dbReference type="ARBA" id="ARBA00022603"/>
    </source>
</evidence>
<dbReference type="Gene3D" id="1.10.10.10">
    <property type="entry name" value="Winged helix-like DNA-binding domain superfamily/Winged helix DNA-binding domain"/>
    <property type="match status" value="1"/>
</dbReference>
<keyword evidence="13" id="KW-0479">Metal-binding</keyword>
<evidence type="ECO:0000259" key="14">
    <source>
        <dbReference type="PROSITE" id="PS01124"/>
    </source>
</evidence>
<dbReference type="EMBL" id="JAWXYB010000018">
    <property type="protein sequence ID" value="MDX5932248.1"/>
    <property type="molecule type" value="Genomic_DNA"/>
</dbReference>
<reference evidence="15 16" key="1">
    <citation type="submission" date="2023-11" db="EMBL/GenBank/DDBJ databases">
        <title>MicrobeMod: A computational toolkit for identifying prokaryotic methylation and restriction-modification with nanopore sequencing.</title>
        <authorList>
            <person name="Crits-Christoph A."/>
            <person name="Kang S.C."/>
            <person name="Lee H."/>
            <person name="Ostrov N."/>
        </authorList>
    </citation>
    <scope>NUCLEOTIDE SEQUENCE [LARGE SCALE GENOMIC DNA]</scope>
    <source>
        <strain evidence="15 16">DSMZ 700</strain>
    </source>
</reference>
<accession>A0AAW9DT56</accession>
<comment type="catalytic activity">
    <reaction evidence="11">
        <text>a 6-O-methyl-2'-deoxyguanosine in DNA + L-cysteinyl-[protein] = S-methyl-L-cysteinyl-[protein] + a 2'-deoxyguanosine in DNA</text>
        <dbReference type="Rhea" id="RHEA:24000"/>
        <dbReference type="Rhea" id="RHEA-COMP:10131"/>
        <dbReference type="Rhea" id="RHEA-COMP:10132"/>
        <dbReference type="Rhea" id="RHEA-COMP:11367"/>
        <dbReference type="Rhea" id="RHEA-COMP:11368"/>
        <dbReference type="ChEBI" id="CHEBI:29950"/>
        <dbReference type="ChEBI" id="CHEBI:82612"/>
        <dbReference type="ChEBI" id="CHEBI:85445"/>
        <dbReference type="ChEBI" id="CHEBI:85448"/>
        <dbReference type="EC" id="2.1.1.63"/>
    </reaction>
</comment>
<keyword evidence="6" id="KW-0227">DNA damage</keyword>
<dbReference type="GO" id="GO:0008270">
    <property type="term" value="F:zinc ion binding"/>
    <property type="evidence" value="ECO:0007669"/>
    <property type="project" value="InterPro"/>
</dbReference>
<dbReference type="Proteomes" id="UP001279553">
    <property type="component" value="Unassembled WGS sequence"/>
</dbReference>
<dbReference type="InterPro" id="IPR009057">
    <property type="entry name" value="Homeodomain-like_sf"/>
</dbReference>
<keyword evidence="16" id="KW-1185">Reference proteome</keyword>
<dbReference type="AlphaFoldDB" id="A0AAW9DT56"/>
<dbReference type="InterPro" id="IPR004026">
    <property type="entry name" value="Ada_DNA_repair_Zn-bd"/>
</dbReference>
<evidence type="ECO:0000256" key="6">
    <source>
        <dbReference type="ARBA" id="ARBA00022763"/>
    </source>
</evidence>
<dbReference type="InterPro" id="IPR035451">
    <property type="entry name" value="Ada-like_dom_sf"/>
</dbReference>
<evidence type="ECO:0000256" key="1">
    <source>
        <dbReference type="ARBA" id="ARBA00001286"/>
    </source>
</evidence>
<dbReference type="InterPro" id="IPR018060">
    <property type="entry name" value="HTH_AraC"/>
</dbReference>
<evidence type="ECO:0000256" key="9">
    <source>
        <dbReference type="ARBA" id="ARBA00023163"/>
    </source>
</evidence>
<feature type="active site" description="Nucleophile; methyl group acceptor from either O6-methylguanine or O4-methylthymine" evidence="12">
    <location>
        <position position="315"/>
    </location>
</feature>
<keyword evidence="9" id="KW-0804">Transcription</keyword>
<dbReference type="InterPro" id="IPR016221">
    <property type="entry name" value="Bifunct_regulatory_prot_Ada"/>
</dbReference>
<evidence type="ECO:0000256" key="2">
    <source>
        <dbReference type="ARBA" id="ARBA00008711"/>
    </source>
</evidence>
<keyword evidence="15" id="KW-0238">DNA-binding</keyword>
<dbReference type="SMART" id="SM00342">
    <property type="entry name" value="HTH_ARAC"/>
    <property type="match status" value="1"/>
</dbReference>
<feature type="active site" description="Nucleophile; methyl group acceptor from methylphosphotriester" evidence="12">
    <location>
        <position position="31"/>
    </location>
</feature>
<feature type="domain" description="HTH araC/xylS-type" evidence="14">
    <location>
        <begin position="95"/>
        <end position="177"/>
    </location>
</feature>
<comment type="cofactor">
    <cofactor evidence="13">
        <name>Zn(2+)</name>
        <dbReference type="ChEBI" id="CHEBI:29105"/>
    </cofactor>
    <text evidence="13">Binds 1 zinc ion per subunit.</text>
</comment>
<dbReference type="PROSITE" id="PS01124">
    <property type="entry name" value="HTH_ARAC_FAMILY_2"/>
    <property type="match status" value="1"/>
</dbReference>
<evidence type="ECO:0000313" key="16">
    <source>
        <dbReference type="Proteomes" id="UP001279553"/>
    </source>
</evidence>
<feature type="binding site" evidence="13">
    <location>
        <position position="65"/>
    </location>
    <ligand>
        <name>Zn(2+)</name>
        <dbReference type="ChEBI" id="CHEBI:29105"/>
    </ligand>
</feature>
<name>A0AAW9DT56_ACIAO</name>
<dbReference type="GO" id="GO:0003700">
    <property type="term" value="F:DNA-binding transcription factor activity"/>
    <property type="evidence" value="ECO:0007669"/>
    <property type="project" value="InterPro"/>
</dbReference>
<keyword evidence="4 15" id="KW-0489">Methyltransferase</keyword>